<dbReference type="SUPFAM" id="SSF161098">
    <property type="entry name" value="MetI-like"/>
    <property type="match status" value="1"/>
</dbReference>
<evidence type="ECO:0000256" key="7">
    <source>
        <dbReference type="RuleBase" id="RU363032"/>
    </source>
</evidence>
<dbReference type="RefSeq" id="WP_344313361.1">
    <property type="nucleotide sequence ID" value="NZ_BAAANY010000022.1"/>
</dbReference>
<feature type="transmembrane region" description="Helical" evidence="7">
    <location>
        <begin position="187"/>
        <end position="208"/>
    </location>
</feature>
<dbReference type="EMBL" id="BAAANY010000022">
    <property type="protein sequence ID" value="GAA1699273.1"/>
    <property type="molecule type" value="Genomic_DNA"/>
</dbReference>
<keyword evidence="5 7" id="KW-1133">Transmembrane helix</keyword>
<dbReference type="Pfam" id="PF19300">
    <property type="entry name" value="BPD_transp_1_N"/>
    <property type="match status" value="1"/>
</dbReference>
<accession>A0ABP4U4Z3</accession>
<feature type="transmembrane region" description="Helical" evidence="7">
    <location>
        <begin position="101"/>
        <end position="126"/>
    </location>
</feature>
<evidence type="ECO:0000256" key="1">
    <source>
        <dbReference type="ARBA" id="ARBA00004651"/>
    </source>
</evidence>
<protein>
    <submittedName>
        <fullName evidence="9">ABC transporter permease</fullName>
    </submittedName>
</protein>
<name>A0ABP4U4Z3_9ACTN</name>
<keyword evidence="2 7" id="KW-0813">Transport</keyword>
<comment type="caution">
    <text evidence="9">The sequence shown here is derived from an EMBL/GenBank/DDBJ whole genome shotgun (WGS) entry which is preliminary data.</text>
</comment>
<evidence type="ECO:0000256" key="2">
    <source>
        <dbReference type="ARBA" id="ARBA00022448"/>
    </source>
</evidence>
<keyword evidence="3" id="KW-1003">Cell membrane</keyword>
<dbReference type="InterPro" id="IPR035906">
    <property type="entry name" value="MetI-like_sf"/>
</dbReference>
<feature type="domain" description="ABC transmembrane type-1" evidence="8">
    <location>
        <begin position="99"/>
        <end position="310"/>
    </location>
</feature>
<reference evidence="10" key="1">
    <citation type="journal article" date="2019" name="Int. J. Syst. Evol. Microbiol.">
        <title>The Global Catalogue of Microorganisms (GCM) 10K type strain sequencing project: providing services to taxonomists for standard genome sequencing and annotation.</title>
        <authorList>
            <consortium name="The Broad Institute Genomics Platform"/>
            <consortium name="The Broad Institute Genome Sequencing Center for Infectious Disease"/>
            <person name="Wu L."/>
            <person name="Ma J."/>
        </authorList>
    </citation>
    <scope>NUCLEOTIDE SEQUENCE [LARGE SCALE GENOMIC DNA]</scope>
    <source>
        <strain evidence="10">JCM 14718</strain>
    </source>
</reference>
<proteinExistence type="inferred from homology"/>
<comment type="similarity">
    <text evidence="7">Belongs to the binding-protein-dependent transport system permease family.</text>
</comment>
<keyword evidence="6 7" id="KW-0472">Membrane</keyword>
<feature type="transmembrane region" description="Helical" evidence="7">
    <location>
        <begin position="291"/>
        <end position="317"/>
    </location>
</feature>
<dbReference type="CDD" id="cd06261">
    <property type="entry name" value="TM_PBP2"/>
    <property type="match status" value="1"/>
</dbReference>
<dbReference type="Gene3D" id="1.10.3720.10">
    <property type="entry name" value="MetI-like"/>
    <property type="match status" value="1"/>
</dbReference>
<dbReference type="PANTHER" id="PTHR43376:SF1">
    <property type="entry name" value="OLIGOPEPTIDE TRANSPORT SYSTEM PERMEASE PROTEIN"/>
    <property type="match status" value="1"/>
</dbReference>
<dbReference type="PROSITE" id="PS50928">
    <property type="entry name" value="ABC_TM1"/>
    <property type="match status" value="1"/>
</dbReference>
<gene>
    <name evidence="9" type="ORF">GCM10009765_55860</name>
</gene>
<evidence type="ECO:0000256" key="6">
    <source>
        <dbReference type="ARBA" id="ARBA00023136"/>
    </source>
</evidence>
<evidence type="ECO:0000313" key="9">
    <source>
        <dbReference type="EMBL" id="GAA1699273.1"/>
    </source>
</evidence>
<feature type="transmembrane region" description="Helical" evidence="7">
    <location>
        <begin position="245"/>
        <end position="271"/>
    </location>
</feature>
<feature type="transmembrane region" description="Helical" evidence="7">
    <location>
        <begin position="147"/>
        <end position="167"/>
    </location>
</feature>
<evidence type="ECO:0000313" key="10">
    <source>
        <dbReference type="Proteomes" id="UP001500618"/>
    </source>
</evidence>
<dbReference type="Proteomes" id="UP001500618">
    <property type="component" value="Unassembled WGS sequence"/>
</dbReference>
<dbReference type="PANTHER" id="PTHR43376">
    <property type="entry name" value="OLIGOPEPTIDE TRANSPORT SYSTEM PERMEASE PROTEIN"/>
    <property type="match status" value="1"/>
</dbReference>
<dbReference type="Pfam" id="PF00528">
    <property type="entry name" value="BPD_transp_1"/>
    <property type="match status" value="1"/>
</dbReference>
<keyword evidence="4 7" id="KW-0812">Transmembrane</keyword>
<keyword evidence="10" id="KW-1185">Reference proteome</keyword>
<evidence type="ECO:0000256" key="3">
    <source>
        <dbReference type="ARBA" id="ARBA00022475"/>
    </source>
</evidence>
<organism evidence="9 10">
    <name type="scientific">Fodinicola feengrottensis</name>
    <dbReference type="NCBI Taxonomy" id="435914"/>
    <lineage>
        <taxon>Bacteria</taxon>
        <taxon>Bacillati</taxon>
        <taxon>Actinomycetota</taxon>
        <taxon>Actinomycetes</taxon>
        <taxon>Mycobacteriales</taxon>
        <taxon>Fodinicola</taxon>
    </lineage>
</organism>
<feature type="transmembrane region" description="Helical" evidence="7">
    <location>
        <begin position="7"/>
        <end position="25"/>
    </location>
</feature>
<comment type="subcellular location">
    <subcellularLocation>
        <location evidence="1 7">Cell membrane</location>
        <topology evidence="1 7">Multi-pass membrane protein</topology>
    </subcellularLocation>
</comment>
<evidence type="ECO:0000259" key="8">
    <source>
        <dbReference type="PROSITE" id="PS50928"/>
    </source>
</evidence>
<evidence type="ECO:0000256" key="4">
    <source>
        <dbReference type="ARBA" id="ARBA00022692"/>
    </source>
</evidence>
<dbReference type="InterPro" id="IPR045621">
    <property type="entry name" value="BPD_transp_1_N"/>
</dbReference>
<sequence length="329" mass="35603">MRFVARRLALYVVIAWAAITINFLIPRMMPGDPVDLLVDRLKGQVDPAAITSLRQAFGLSDASLLNQYWDYLGNLFHGDLGRSISFYPTAVSDVIATTLPWTLGLIGVCTVISFVLGTSAGIIAAWKRGGWTDMLVPSTTFLHSIPYFWMALLLVFIFGVVLGWLPISGAYDTDLPPVLSGEFIGSVLYHALLPAITIVVSSIAGWLLGMRNMMITTLGEDYVTLAQAKGLSRMRVMTAYAARNAILPSFTGFALSLGFVVGGSMLTEVIFSYPGVGYTLYQAVQNEDFPLMQGLFLVISLSVLAANLLADLAYVLLDPRIRANASGAS</sequence>
<dbReference type="InterPro" id="IPR000515">
    <property type="entry name" value="MetI-like"/>
</dbReference>
<evidence type="ECO:0000256" key="5">
    <source>
        <dbReference type="ARBA" id="ARBA00022989"/>
    </source>
</evidence>